<name>A0A0G4ER97_VITBC</name>
<sequence length="572" mass="62082">MTSSGRQSHEELTTFPCGWLRLSDTGIVFEDDATSDATKQLAHGIIRRTFNSPDQVADLIQRQAADARVRPRLRRGELEGGGEWFMNECGEWCIFGLPYPLVTLAIDNFTGNAIPSIWAAGDEGEENIPVVLPRWSSRDLERGIINALIQGGADINGEDGMAGGRQPICAAISGANEAAVDILIQHNVSLRGMMVMELPFTDDYGSPVSADVETSLMSIYRRLIRLDSTLATEQLDGANMAHRAAYCEGGCYSQAFIDDYMNLLVANGVDIIAEEENSGTPLREAAIWASSCVAHYLCRQPLAVNEISRDNTGHHECTILSDAADIHVYEEMDGLDVLEEPPEPQDRVIPGRQLTVRVLLRAGAAPSIARMPTAPDEDGGRRQCVLTEYTTVLNELPDVTMSAINAALAPQRDHSMLLARLLPLAPHHDGGHPHPSPSNMSFGENEAEAIAWKIGAFLHEPSAAGAAIDQYLIGDSQLRRRVKAAVGHFVKSAATEAISNREVVGGTRYEQQGSKRVKVSVPPLQCFALRGSGGHVVGITGVREVVHRARLDEVAKYQLTGVMKGFNEHLGD</sequence>
<dbReference type="VEuPathDB" id="CryptoDB:Vbra_12803"/>
<dbReference type="EMBL" id="CDMY01000295">
    <property type="protein sequence ID" value="CEM00534.1"/>
    <property type="molecule type" value="Genomic_DNA"/>
</dbReference>
<dbReference type="Gene3D" id="1.25.40.20">
    <property type="entry name" value="Ankyrin repeat-containing domain"/>
    <property type="match status" value="1"/>
</dbReference>
<keyword evidence="2" id="KW-1185">Reference proteome</keyword>
<protein>
    <submittedName>
        <fullName evidence="1">Uncharacterized protein</fullName>
    </submittedName>
</protein>
<dbReference type="Proteomes" id="UP000041254">
    <property type="component" value="Unassembled WGS sequence"/>
</dbReference>
<dbReference type="AlphaFoldDB" id="A0A0G4ER97"/>
<evidence type="ECO:0000313" key="1">
    <source>
        <dbReference type="EMBL" id="CEM00534.1"/>
    </source>
</evidence>
<dbReference type="SUPFAM" id="SSF48403">
    <property type="entry name" value="Ankyrin repeat"/>
    <property type="match status" value="1"/>
</dbReference>
<organism evidence="1 2">
    <name type="scientific">Vitrella brassicaformis (strain CCMP3155)</name>
    <dbReference type="NCBI Taxonomy" id="1169540"/>
    <lineage>
        <taxon>Eukaryota</taxon>
        <taxon>Sar</taxon>
        <taxon>Alveolata</taxon>
        <taxon>Colpodellida</taxon>
        <taxon>Vitrellaceae</taxon>
        <taxon>Vitrella</taxon>
    </lineage>
</organism>
<proteinExistence type="predicted"/>
<reference evidence="1 2" key="1">
    <citation type="submission" date="2014-11" db="EMBL/GenBank/DDBJ databases">
        <authorList>
            <person name="Zhu J."/>
            <person name="Qi W."/>
            <person name="Song R."/>
        </authorList>
    </citation>
    <scope>NUCLEOTIDE SEQUENCE [LARGE SCALE GENOMIC DNA]</scope>
</reference>
<gene>
    <name evidence="1" type="ORF">Vbra_12803</name>
</gene>
<evidence type="ECO:0000313" key="2">
    <source>
        <dbReference type="Proteomes" id="UP000041254"/>
    </source>
</evidence>
<dbReference type="InterPro" id="IPR036770">
    <property type="entry name" value="Ankyrin_rpt-contain_sf"/>
</dbReference>
<dbReference type="PhylomeDB" id="A0A0G4ER97"/>
<accession>A0A0G4ER97</accession>
<dbReference type="InParanoid" id="A0A0G4ER97"/>